<dbReference type="Pfam" id="PF00560">
    <property type="entry name" value="LRR_1"/>
    <property type="match status" value="3"/>
</dbReference>
<evidence type="ECO:0000256" key="2">
    <source>
        <dbReference type="ARBA" id="ARBA00004370"/>
    </source>
</evidence>
<evidence type="ECO:0000256" key="8">
    <source>
        <dbReference type="SAM" id="SignalP"/>
    </source>
</evidence>
<dbReference type="PANTHER" id="PTHR48059">
    <property type="entry name" value="POLYGALACTURONASE INHIBITOR 1"/>
    <property type="match status" value="1"/>
</dbReference>
<dbReference type="Proteomes" id="UP000215914">
    <property type="component" value="Chromosome 7"/>
</dbReference>
<dbReference type="Gene3D" id="3.80.10.10">
    <property type="entry name" value="Ribonuclease Inhibitor"/>
    <property type="match status" value="1"/>
</dbReference>
<dbReference type="InterPro" id="IPR051848">
    <property type="entry name" value="PGIP"/>
</dbReference>
<comment type="similarity">
    <text evidence="7">Belongs to the polygalacturonase-inhibiting protein family.</text>
</comment>
<dbReference type="GO" id="GO:0004674">
    <property type="term" value="F:protein serine/threonine kinase activity"/>
    <property type="evidence" value="ECO:0007669"/>
    <property type="project" value="UniProtKB-KW"/>
</dbReference>
<dbReference type="GO" id="GO:0038023">
    <property type="term" value="F:signaling receptor activity"/>
    <property type="evidence" value="ECO:0000318"/>
    <property type="project" value="GO_Central"/>
</dbReference>
<dbReference type="InterPro" id="IPR032675">
    <property type="entry name" value="LRR_dom_sf"/>
</dbReference>
<keyword evidence="6" id="KW-0472">Membrane</keyword>
<dbReference type="EMBL" id="CM007896">
    <property type="protein sequence ID" value="OTG19944.1"/>
    <property type="molecule type" value="Genomic_DNA"/>
</dbReference>
<keyword evidence="3" id="KW-0433">Leucine-rich repeat</keyword>
<dbReference type="GO" id="GO:0005886">
    <property type="term" value="C:plasma membrane"/>
    <property type="evidence" value="ECO:0000318"/>
    <property type="project" value="GO_Central"/>
</dbReference>
<evidence type="ECO:0000313" key="10">
    <source>
        <dbReference type="EMBL" id="KAF5797444.1"/>
    </source>
</evidence>
<dbReference type="InterPro" id="IPR001611">
    <property type="entry name" value="Leu-rich_rpt"/>
</dbReference>
<dbReference type="InParanoid" id="A0A251U9Z3"/>
<dbReference type="FunFam" id="3.80.10.10:FF:000400">
    <property type="entry name" value="Nuclear pore complex protein NUP107"/>
    <property type="match status" value="1"/>
</dbReference>
<keyword evidence="10" id="KW-0723">Serine/threonine-protein kinase</keyword>
<proteinExistence type="inferred from homology"/>
<comment type="subcellular location">
    <subcellularLocation>
        <location evidence="1">Cell envelope</location>
    </subcellularLocation>
    <subcellularLocation>
        <location evidence="2">Membrane</location>
    </subcellularLocation>
</comment>
<dbReference type="SUPFAM" id="SSF52058">
    <property type="entry name" value="L domain-like"/>
    <property type="match status" value="1"/>
</dbReference>
<accession>A0A251U9Z3</accession>
<reference evidence="10 12" key="1">
    <citation type="journal article" date="2017" name="Nature">
        <title>The sunflower genome provides insights into oil metabolism, flowering and Asterid evolution.</title>
        <authorList>
            <person name="Badouin H."/>
            <person name="Gouzy J."/>
            <person name="Grassa C.J."/>
            <person name="Murat F."/>
            <person name="Staton S.E."/>
            <person name="Cottret L."/>
            <person name="Lelandais-Briere C."/>
            <person name="Owens G.L."/>
            <person name="Carrere S."/>
            <person name="Mayjonade B."/>
            <person name="Legrand L."/>
            <person name="Gill N."/>
            <person name="Kane N.C."/>
            <person name="Bowers J.E."/>
            <person name="Hubner S."/>
            <person name="Bellec A."/>
            <person name="Berard A."/>
            <person name="Berges H."/>
            <person name="Blanchet N."/>
            <person name="Boniface M.C."/>
            <person name="Brunel D."/>
            <person name="Catrice O."/>
            <person name="Chaidir N."/>
            <person name="Claudel C."/>
            <person name="Donnadieu C."/>
            <person name="Faraut T."/>
            <person name="Fievet G."/>
            <person name="Helmstetter N."/>
            <person name="King M."/>
            <person name="Knapp S.J."/>
            <person name="Lai Z."/>
            <person name="Le Paslier M.C."/>
            <person name="Lippi Y."/>
            <person name="Lorenzon L."/>
            <person name="Mandel J.R."/>
            <person name="Marage G."/>
            <person name="Marchand G."/>
            <person name="Marquand E."/>
            <person name="Bret-Mestries E."/>
            <person name="Morien E."/>
            <person name="Nambeesan S."/>
            <person name="Nguyen T."/>
            <person name="Pegot-Espagnet P."/>
            <person name="Pouilly N."/>
            <person name="Raftis F."/>
            <person name="Sallet E."/>
            <person name="Schiex T."/>
            <person name="Thomas J."/>
            <person name="Vandecasteele C."/>
            <person name="Vares D."/>
            <person name="Vear F."/>
            <person name="Vautrin S."/>
            <person name="Crespi M."/>
            <person name="Mangin B."/>
            <person name="Burke J.M."/>
            <person name="Salse J."/>
            <person name="Munos S."/>
            <person name="Vincourt P."/>
            <person name="Rieseberg L.H."/>
            <person name="Langlade N.B."/>
        </authorList>
    </citation>
    <scope>NUCLEOTIDE SEQUENCE [LARGE SCALE GENOMIC DNA]</scope>
    <source>
        <strain evidence="12">cv. SF193</strain>
        <tissue evidence="10">Leaves</tissue>
    </source>
</reference>
<dbReference type="STRING" id="4232.A0A251U9Z3"/>
<evidence type="ECO:0000256" key="3">
    <source>
        <dbReference type="ARBA" id="ARBA00022614"/>
    </source>
</evidence>
<reference evidence="11" key="2">
    <citation type="submission" date="2017-02" db="EMBL/GenBank/DDBJ databases">
        <title>Sunflower complete genome.</title>
        <authorList>
            <person name="Langlade N."/>
            <person name="Munos S."/>
        </authorList>
    </citation>
    <scope>NUCLEOTIDE SEQUENCE [LARGE SCALE GENOMIC DNA]</scope>
    <source>
        <tissue evidence="11">Leaves</tissue>
    </source>
</reference>
<name>A0A251U9Z3_HELAN</name>
<evidence type="ECO:0000256" key="6">
    <source>
        <dbReference type="ARBA" id="ARBA00023136"/>
    </source>
</evidence>
<feature type="signal peptide" evidence="8">
    <location>
        <begin position="1"/>
        <end position="21"/>
    </location>
</feature>
<dbReference type="Gramene" id="mRNA:HanXRQr2_Chr07g0280631">
    <property type="protein sequence ID" value="mRNA:HanXRQr2_Chr07g0280631"/>
    <property type="gene ID" value="HanXRQr2_Chr07g0280631"/>
</dbReference>
<dbReference type="Pfam" id="PF08263">
    <property type="entry name" value="LRRNT_2"/>
    <property type="match status" value="1"/>
</dbReference>
<dbReference type="PANTHER" id="PTHR48059:SF30">
    <property type="entry name" value="OS06G0587000 PROTEIN"/>
    <property type="match status" value="1"/>
</dbReference>
<sequence>MASTSLLTTLLLSLLFMLSSSFSCPSHQQQALLHCKSTLTTIFNSGSNLDSWSLTSDCCSWERVTCARTRTSLSSTYLPLSLLWISIRFQWEIPGVGFLNLTKLVNLNMMENRFNGSIPSQIFRLLNLRYLCLSSNLLEGKLEPMLGSLRNLIELDFYNNHFHGPITPQLFKLKSLQYLNLGDNSLEGVLSPEDGML</sequence>
<dbReference type="InterPro" id="IPR013210">
    <property type="entry name" value="LRR_N_plant-typ"/>
</dbReference>
<keyword evidence="4 8" id="KW-0732">Signal</keyword>
<reference evidence="10" key="3">
    <citation type="submission" date="2020-06" db="EMBL/GenBank/DDBJ databases">
        <title>Helianthus annuus Genome sequencing and assembly Release 2.</title>
        <authorList>
            <person name="Gouzy J."/>
            <person name="Langlade N."/>
            <person name="Munos S."/>
        </authorList>
    </citation>
    <scope>NUCLEOTIDE SEQUENCE</scope>
    <source>
        <tissue evidence="10">Leaves</tissue>
    </source>
</reference>
<feature type="domain" description="Leucine-rich repeat-containing N-terminal plant-type" evidence="9">
    <location>
        <begin position="26"/>
        <end position="66"/>
    </location>
</feature>
<evidence type="ECO:0000313" key="12">
    <source>
        <dbReference type="Proteomes" id="UP000215914"/>
    </source>
</evidence>
<feature type="chain" id="PRO_5012829370" evidence="8">
    <location>
        <begin position="22"/>
        <end position="197"/>
    </location>
</feature>
<evidence type="ECO:0000256" key="5">
    <source>
        <dbReference type="ARBA" id="ARBA00022737"/>
    </source>
</evidence>
<dbReference type="EC" id="2.7.11.1" evidence="10"/>
<evidence type="ECO:0000259" key="9">
    <source>
        <dbReference type="Pfam" id="PF08263"/>
    </source>
</evidence>
<keyword evidence="10" id="KW-0808">Transferase</keyword>
<dbReference type="EMBL" id="MNCJ02000322">
    <property type="protein sequence ID" value="KAF5797444.1"/>
    <property type="molecule type" value="Genomic_DNA"/>
</dbReference>
<evidence type="ECO:0000256" key="1">
    <source>
        <dbReference type="ARBA" id="ARBA00004196"/>
    </source>
</evidence>
<dbReference type="AlphaFoldDB" id="A0A251U9Z3"/>
<dbReference type="OMA" id="LWISIRF"/>
<protein>
    <submittedName>
        <fullName evidence="10">Non-specific serine/threonine protein kinase</fullName>
        <ecNumber evidence="10">2.7.11.1</ecNumber>
    </submittedName>
    <submittedName>
        <fullName evidence="11">Putative leucine-rich repeat protein, plant-type</fullName>
    </submittedName>
</protein>
<evidence type="ECO:0000256" key="7">
    <source>
        <dbReference type="ARBA" id="ARBA00038043"/>
    </source>
</evidence>
<keyword evidence="12" id="KW-1185">Reference proteome</keyword>
<evidence type="ECO:0000256" key="4">
    <source>
        <dbReference type="ARBA" id="ARBA00022729"/>
    </source>
</evidence>
<gene>
    <name evidence="11" type="ORF">HannXRQ_Chr07g0187531</name>
    <name evidence="10" type="ORF">HanXRQr2_Chr07g0280631</name>
</gene>
<evidence type="ECO:0000313" key="11">
    <source>
        <dbReference type="EMBL" id="OTG19944.1"/>
    </source>
</evidence>
<keyword evidence="5" id="KW-0677">Repeat</keyword>
<organism evidence="11 12">
    <name type="scientific">Helianthus annuus</name>
    <name type="common">Common sunflower</name>
    <dbReference type="NCBI Taxonomy" id="4232"/>
    <lineage>
        <taxon>Eukaryota</taxon>
        <taxon>Viridiplantae</taxon>
        <taxon>Streptophyta</taxon>
        <taxon>Embryophyta</taxon>
        <taxon>Tracheophyta</taxon>
        <taxon>Spermatophyta</taxon>
        <taxon>Magnoliopsida</taxon>
        <taxon>eudicotyledons</taxon>
        <taxon>Gunneridae</taxon>
        <taxon>Pentapetalae</taxon>
        <taxon>asterids</taxon>
        <taxon>campanulids</taxon>
        <taxon>Asterales</taxon>
        <taxon>Asteraceae</taxon>
        <taxon>Asteroideae</taxon>
        <taxon>Heliantheae alliance</taxon>
        <taxon>Heliantheae</taxon>
        <taxon>Helianthus</taxon>
    </lineage>
</organism>
<keyword evidence="10" id="KW-0418">Kinase</keyword>